<feature type="coiled-coil region" evidence="3">
    <location>
        <begin position="1"/>
        <end position="56"/>
    </location>
</feature>
<proteinExistence type="predicted"/>
<dbReference type="AlphaFoldDB" id="A0A3R7YST9"/>
<evidence type="ECO:0000256" key="2">
    <source>
        <dbReference type="ARBA" id="ARBA00022490"/>
    </source>
</evidence>
<feature type="non-terminal residue" evidence="5">
    <location>
        <position position="1"/>
    </location>
</feature>
<dbReference type="GO" id="GO:0005634">
    <property type="term" value="C:nucleus"/>
    <property type="evidence" value="ECO:0007669"/>
    <property type="project" value="TreeGrafter"/>
</dbReference>
<dbReference type="PANTHER" id="PTHR18916">
    <property type="entry name" value="DYNACTIN 1-RELATED MICROTUBULE-BINDING"/>
    <property type="match status" value="1"/>
</dbReference>
<feature type="region of interest" description="Disordered" evidence="4">
    <location>
        <begin position="78"/>
        <end position="114"/>
    </location>
</feature>
<dbReference type="PANTHER" id="PTHR18916:SF85">
    <property type="entry name" value="TUBULIN-FOLDING COFACTOR B"/>
    <property type="match status" value="1"/>
</dbReference>
<evidence type="ECO:0000256" key="3">
    <source>
        <dbReference type="SAM" id="Coils"/>
    </source>
</evidence>
<keyword evidence="3" id="KW-0175">Coiled coil</keyword>
<dbReference type="GO" id="GO:0051010">
    <property type="term" value="F:microtubule plus-end binding"/>
    <property type="evidence" value="ECO:0007669"/>
    <property type="project" value="TreeGrafter"/>
</dbReference>
<accession>A0A3R7YST9</accession>
<organism evidence="5 6">
    <name type="scientific">Toxoplasma gondii CAST</name>
    <dbReference type="NCBI Taxonomy" id="943122"/>
    <lineage>
        <taxon>Eukaryota</taxon>
        <taxon>Sar</taxon>
        <taxon>Alveolata</taxon>
        <taxon>Apicomplexa</taxon>
        <taxon>Conoidasida</taxon>
        <taxon>Coccidia</taxon>
        <taxon>Eucoccidiorida</taxon>
        <taxon>Eimeriorina</taxon>
        <taxon>Sarcocystidae</taxon>
        <taxon>Toxoplasma</taxon>
    </lineage>
</organism>
<dbReference type="GO" id="GO:0005938">
    <property type="term" value="C:cell cortex"/>
    <property type="evidence" value="ECO:0007669"/>
    <property type="project" value="TreeGrafter"/>
</dbReference>
<gene>
    <name evidence="5" type="ORF">TGCAST_309400B</name>
</gene>
<comment type="subcellular location">
    <subcellularLocation>
        <location evidence="1">Cytoplasm</location>
    </subcellularLocation>
</comment>
<name>A0A3R7YST9_TOXGO</name>
<evidence type="ECO:0000313" key="5">
    <source>
        <dbReference type="EMBL" id="RQX72311.1"/>
    </source>
</evidence>
<dbReference type="GO" id="GO:0035371">
    <property type="term" value="C:microtubule plus-end"/>
    <property type="evidence" value="ECO:0007669"/>
    <property type="project" value="TreeGrafter"/>
</dbReference>
<dbReference type="GO" id="GO:0031122">
    <property type="term" value="P:cytoplasmic microtubule organization"/>
    <property type="evidence" value="ECO:0007669"/>
    <property type="project" value="TreeGrafter"/>
</dbReference>
<sequence length="656" mass="74065">LAEVERELDKQLSLREEAEVAVVRQEERCRLALSVLRETEEEVEEGRRQRKLGREQRRAHLQARKAFWTRAKLAREEKKSRRSESSQTVSTVRPETCLDLDEGGRNPPFSAAEKDSLVPSCPLGWRSELYNFPPSAKPPLSSFSSSFSSSASFDLEAMHREFGNLFRRGALDSLPVGPVGEFLFVLRDACRAAGAPPETVAALVERHLRPQVFTWVVGTKRDQRVLLEVFREKNLPRIPRVVVVNPDAPPYPDRLLRAPAGSVFSIYRALCLPPRGEEGERGQGQSAEKSSLSAAFSPSLRLLNRTQGGEAARHSGASRDARASEEAAQQTARLPHQILRVLVDACRIEAIALVPSHQHLVALLLDPSRSLGASRDVGSLYAHAQQTHFREGYDWTGGRHLKRSFAGSESMPQDGCGGAGRRNSTRFVRLLGDAVASRETDGERAAPRREKDGEGKRDREKDEEEEREERELRRLQKEDEEMQATEAREEKAEKEALLQARTKVEEAQQELKRRKVEAQAAENAEEVERLRGRKQGLVVEDVRLRQAISSAREALKEAEEELQELRAIRQRLRRAAASASLLAEAEVKSRLDSLRETVEEKKRNVQRLLEETRNLEKQTLDTRRRLDENAREIEALEKRQKSLEKVGGARGTDIFL</sequence>
<feature type="compositionally biased region" description="Basic and acidic residues" evidence="4">
    <location>
        <begin position="436"/>
        <end position="460"/>
    </location>
</feature>
<comment type="caution">
    <text evidence="5">The sequence shown here is derived from an EMBL/GenBank/DDBJ whole genome shotgun (WGS) entry which is preliminary data.</text>
</comment>
<evidence type="ECO:0000313" key="6">
    <source>
        <dbReference type="Proteomes" id="UP000284452"/>
    </source>
</evidence>
<dbReference type="EMBL" id="AHIV02000858">
    <property type="protein sequence ID" value="RQX72311.1"/>
    <property type="molecule type" value="Genomic_DNA"/>
</dbReference>
<feature type="region of interest" description="Disordered" evidence="4">
    <location>
        <begin position="307"/>
        <end position="330"/>
    </location>
</feature>
<dbReference type="VEuPathDB" id="ToxoDB:TGCAST_309400B"/>
<evidence type="ECO:0000256" key="4">
    <source>
        <dbReference type="SAM" id="MobiDB-lite"/>
    </source>
</evidence>
<evidence type="ECO:0000256" key="1">
    <source>
        <dbReference type="ARBA" id="ARBA00004496"/>
    </source>
</evidence>
<feature type="compositionally biased region" description="Basic and acidic residues" evidence="4">
    <location>
        <begin position="311"/>
        <end position="325"/>
    </location>
</feature>
<feature type="region of interest" description="Disordered" evidence="4">
    <location>
        <begin position="433"/>
        <end position="489"/>
    </location>
</feature>
<protein>
    <submittedName>
        <fullName evidence="5">RecF/RecN/SMC N terminal domain-containing protein</fullName>
    </submittedName>
</protein>
<dbReference type="Proteomes" id="UP000284452">
    <property type="component" value="Unassembled WGS sequence"/>
</dbReference>
<reference evidence="5 6" key="1">
    <citation type="submission" date="2017-10" db="EMBL/GenBank/DDBJ databases">
        <authorList>
            <person name="Sibley D."/>
            <person name="Venepally P."/>
            <person name="Karamycheva S."/>
            <person name="Hadjithomas M."/>
            <person name="Khan A."/>
            <person name="Brunk B."/>
            <person name="Roos D."/>
            <person name="Caler E."/>
            <person name="Lorenzi H."/>
        </authorList>
    </citation>
    <scope>NUCLEOTIDE SEQUENCE [LARGE SCALE GENOMIC DNA]</scope>
    <source>
        <strain evidence="5 6">CAST</strain>
    </source>
</reference>
<keyword evidence="2" id="KW-0963">Cytoplasm</keyword>